<sequence>MILQHNSLIIALIHHFKEMELQFTSITIIIIFIASFLTLFPSFPSEPSGPGCDRCHPDDYNALMKIYNSLNRPYILASWHPNGNCSSWYCITCDPSTTRVTALDIEGKGIAGEFNGPAAISSLPYLTSLTLRKLSNLTGPVPPSLANLTRLQRLRLDYNNLTGAIPSSLGRLASLNSIDLSHNQFTAQIPSSLSNLPNLRDLHLDHNNLSGQIPESFGDFAVSPMYLYLSHNQLSGAVPAALGKVDFARIDLSRNRLVGDSRVLFGGGKSTDTLDISRNYELEFDLSNVAFSKKLVSLDMNHNKIYGRLPTKMSEIESLQFLNVSYNKLCGEIPGFRHGFDSSSFVHNKCLCGPPLPTNCTRG</sequence>
<reference evidence="10 11" key="1">
    <citation type="submission" date="2024-01" db="EMBL/GenBank/DDBJ databases">
        <title>Genome assemblies of Stephania.</title>
        <authorList>
            <person name="Yang L."/>
        </authorList>
    </citation>
    <scope>NUCLEOTIDE SEQUENCE [LARGE SCALE GENOMIC DNA]</scope>
    <source>
        <strain evidence="10">JXDWG</strain>
        <tissue evidence="10">Leaf</tissue>
    </source>
</reference>
<organism evidence="10 11">
    <name type="scientific">Stephania cephalantha</name>
    <dbReference type="NCBI Taxonomy" id="152367"/>
    <lineage>
        <taxon>Eukaryota</taxon>
        <taxon>Viridiplantae</taxon>
        <taxon>Streptophyta</taxon>
        <taxon>Embryophyta</taxon>
        <taxon>Tracheophyta</taxon>
        <taxon>Spermatophyta</taxon>
        <taxon>Magnoliopsida</taxon>
        <taxon>Ranunculales</taxon>
        <taxon>Menispermaceae</taxon>
        <taxon>Menispermoideae</taxon>
        <taxon>Cissampelideae</taxon>
        <taxon>Stephania</taxon>
    </lineage>
</organism>
<evidence type="ECO:0000256" key="2">
    <source>
        <dbReference type="ARBA" id="ARBA00004370"/>
    </source>
</evidence>
<keyword evidence="5" id="KW-0677">Repeat</keyword>
<evidence type="ECO:0000256" key="1">
    <source>
        <dbReference type="ARBA" id="ARBA00004196"/>
    </source>
</evidence>
<dbReference type="FunFam" id="3.80.10.10:FF:000400">
    <property type="entry name" value="Nuclear pore complex protein NUP107"/>
    <property type="match status" value="1"/>
</dbReference>
<gene>
    <name evidence="10" type="ORF">Scep_014998</name>
</gene>
<dbReference type="GO" id="GO:0016020">
    <property type="term" value="C:membrane"/>
    <property type="evidence" value="ECO:0007669"/>
    <property type="project" value="UniProtKB-SubCell"/>
</dbReference>
<dbReference type="PANTHER" id="PTHR48059">
    <property type="entry name" value="POLYGALACTURONASE INHIBITOR 1"/>
    <property type="match status" value="1"/>
</dbReference>
<dbReference type="InterPro" id="IPR001611">
    <property type="entry name" value="Leu-rich_rpt"/>
</dbReference>
<evidence type="ECO:0000256" key="8">
    <source>
        <dbReference type="SAM" id="Phobius"/>
    </source>
</evidence>
<dbReference type="PANTHER" id="PTHR48059:SF4">
    <property type="entry name" value="POLYGALACTURONASE INHIBITOR 1-RELATED"/>
    <property type="match status" value="1"/>
</dbReference>
<keyword evidence="8" id="KW-0812">Transmembrane</keyword>
<feature type="domain" description="Leucine-rich repeat-containing N-terminal plant-type" evidence="9">
    <location>
        <begin position="56"/>
        <end position="94"/>
    </location>
</feature>
<dbReference type="EMBL" id="JBBNAG010000006">
    <property type="protein sequence ID" value="KAK9126152.1"/>
    <property type="molecule type" value="Genomic_DNA"/>
</dbReference>
<dbReference type="InterPro" id="IPR013210">
    <property type="entry name" value="LRR_N_plant-typ"/>
</dbReference>
<dbReference type="Pfam" id="PF13855">
    <property type="entry name" value="LRR_8"/>
    <property type="match status" value="1"/>
</dbReference>
<evidence type="ECO:0000313" key="10">
    <source>
        <dbReference type="EMBL" id="KAK9126152.1"/>
    </source>
</evidence>
<evidence type="ECO:0000256" key="7">
    <source>
        <dbReference type="ARBA" id="ARBA00038043"/>
    </source>
</evidence>
<evidence type="ECO:0000259" key="9">
    <source>
        <dbReference type="Pfam" id="PF08263"/>
    </source>
</evidence>
<feature type="transmembrane region" description="Helical" evidence="8">
    <location>
        <begin position="21"/>
        <end position="40"/>
    </location>
</feature>
<evidence type="ECO:0000256" key="6">
    <source>
        <dbReference type="ARBA" id="ARBA00023136"/>
    </source>
</evidence>
<protein>
    <recommendedName>
        <fullName evidence="9">Leucine-rich repeat-containing N-terminal plant-type domain-containing protein</fullName>
    </recommendedName>
</protein>
<keyword evidence="6 8" id="KW-0472">Membrane</keyword>
<dbReference type="Pfam" id="PF00560">
    <property type="entry name" value="LRR_1"/>
    <property type="match status" value="2"/>
</dbReference>
<evidence type="ECO:0000313" key="11">
    <source>
        <dbReference type="Proteomes" id="UP001419268"/>
    </source>
</evidence>
<accession>A0AAP0J4G4</accession>
<dbReference type="SUPFAM" id="SSF52058">
    <property type="entry name" value="L domain-like"/>
    <property type="match status" value="1"/>
</dbReference>
<proteinExistence type="inferred from homology"/>
<dbReference type="Proteomes" id="UP001419268">
    <property type="component" value="Unassembled WGS sequence"/>
</dbReference>
<evidence type="ECO:0000256" key="3">
    <source>
        <dbReference type="ARBA" id="ARBA00022614"/>
    </source>
</evidence>
<dbReference type="InterPro" id="IPR032675">
    <property type="entry name" value="LRR_dom_sf"/>
</dbReference>
<dbReference type="Pfam" id="PF08263">
    <property type="entry name" value="LRRNT_2"/>
    <property type="match status" value="1"/>
</dbReference>
<comment type="similarity">
    <text evidence="7">Belongs to the polygalacturonase-inhibiting protein family.</text>
</comment>
<keyword evidence="11" id="KW-1185">Reference proteome</keyword>
<dbReference type="InterPro" id="IPR051848">
    <property type="entry name" value="PGIP"/>
</dbReference>
<evidence type="ECO:0000256" key="4">
    <source>
        <dbReference type="ARBA" id="ARBA00022729"/>
    </source>
</evidence>
<dbReference type="Gene3D" id="3.80.10.10">
    <property type="entry name" value="Ribonuclease Inhibitor"/>
    <property type="match status" value="1"/>
</dbReference>
<keyword evidence="8" id="KW-1133">Transmembrane helix</keyword>
<keyword evidence="3" id="KW-0433">Leucine-rich repeat</keyword>
<evidence type="ECO:0000256" key="5">
    <source>
        <dbReference type="ARBA" id="ARBA00022737"/>
    </source>
</evidence>
<dbReference type="AlphaFoldDB" id="A0AAP0J4G4"/>
<comment type="subcellular location">
    <subcellularLocation>
        <location evidence="1">Cell envelope</location>
    </subcellularLocation>
    <subcellularLocation>
        <location evidence="2">Membrane</location>
    </subcellularLocation>
</comment>
<name>A0AAP0J4G4_9MAGN</name>
<comment type="caution">
    <text evidence="10">The sequence shown here is derived from an EMBL/GenBank/DDBJ whole genome shotgun (WGS) entry which is preliminary data.</text>
</comment>
<keyword evidence="4" id="KW-0732">Signal</keyword>